<dbReference type="PATRIC" id="fig|38307.3.peg.858"/>
<evidence type="ECO:0000313" key="4">
    <source>
        <dbReference type="Proteomes" id="UP000077786"/>
    </source>
</evidence>
<accession>A0A1B6VLP0</accession>
<feature type="transmembrane region" description="Helical" evidence="2">
    <location>
        <begin position="12"/>
        <end position="31"/>
    </location>
</feature>
<evidence type="ECO:0000256" key="2">
    <source>
        <dbReference type="SAM" id="Phobius"/>
    </source>
</evidence>
<dbReference type="Proteomes" id="UP000077786">
    <property type="component" value="Unassembled WGS sequence"/>
</dbReference>
<proteinExistence type="predicted"/>
<keyword evidence="2" id="KW-0472">Membrane</keyword>
<dbReference type="EMBL" id="LUTU01000005">
    <property type="protein sequence ID" value="OAJ68132.1"/>
    <property type="molecule type" value="Genomic_DNA"/>
</dbReference>
<dbReference type="RefSeq" id="WP_064273749.1">
    <property type="nucleotide sequence ID" value="NZ_CP183030.1"/>
</dbReference>
<reference evidence="3 4" key="1">
    <citation type="submission" date="2016-03" db="EMBL/GenBank/DDBJ databases">
        <title>Draft genome sequence of Gluconobacter cerinus strain CECT 9110.</title>
        <authorList>
            <person name="Sainz F."/>
            <person name="Mas A."/>
            <person name="Torija M.J."/>
        </authorList>
    </citation>
    <scope>NUCLEOTIDE SEQUENCE [LARGE SCALE GENOMIC DNA]</scope>
    <source>
        <strain evidence="3 4">CECT 9110</strain>
    </source>
</reference>
<keyword evidence="2" id="KW-1133">Transmembrane helix</keyword>
<protein>
    <submittedName>
        <fullName evidence="3">Uncharacterized protein</fullName>
    </submittedName>
</protein>
<evidence type="ECO:0000256" key="1">
    <source>
        <dbReference type="SAM" id="MobiDB-lite"/>
    </source>
</evidence>
<name>A0A1B6VLP0_9PROT</name>
<sequence>MTAFGRLWRRAPLWRTSLIMMVGGIGMASFFPTPALKKAMPWLPGHAPGASPTSAAGAGPQNAAGGNAPNGGVDQVGVPDPGITLRHSLKIAGRTVPLPTGDWHTILTARSGPHGEISQQVLARTDSGVVSAVIVVRASQQTLPQEVTDGLETPCHDDRNYASRISGKPGASEECTYMGNAVLANNTVSPDPFITAAFNRMATLGFPIPPLMINVGWYHAALQGTQGVQVETVETLIAPIEHGSRQLLAPINIWGKGTVHSNPDSSRFITDLDRWMLKWADVLRQGFDGTLDPNTLTPSITSDPSAPKAS</sequence>
<feature type="region of interest" description="Disordered" evidence="1">
    <location>
        <begin position="47"/>
        <end position="79"/>
    </location>
</feature>
<gene>
    <name evidence="3" type="ORF">A0123_00835</name>
</gene>
<keyword evidence="2" id="KW-0812">Transmembrane</keyword>
<dbReference type="AlphaFoldDB" id="A0A1B6VLP0"/>
<comment type="caution">
    <text evidence="3">The sequence shown here is derived from an EMBL/GenBank/DDBJ whole genome shotgun (WGS) entry which is preliminary data.</text>
</comment>
<dbReference type="OrthoDB" id="7261578at2"/>
<evidence type="ECO:0000313" key="3">
    <source>
        <dbReference type="EMBL" id="OAJ68132.1"/>
    </source>
</evidence>
<organism evidence="3 4">
    <name type="scientific">Gluconobacter cerinus</name>
    <dbReference type="NCBI Taxonomy" id="38307"/>
    <lineage>
        <taxon>Bacteria</taxon>
        <taxon>Pseudomonadati</taxon>
        <taxon>Pseudomonadota</taxon>
        <taxon>Alphaproteobacteria</taxon>
        <taxon>Acetobacterales</taxon>
        <taxon>Acetobacteraceae</taxon>
        <taxon>Gluconobacter</taxon>
    </lineage>
</organism>